<feature type="region of interest" description="Disordered" evidence="1">
    <location>
        <begin position="47"/>
        <end position="69"/>
    </location>
</feature>
<organism evidence="3 4">
    <name type="scientific">Vigna unguiculata</name>
    <name type="common">Cowpea</name>
    <dbReference type="NCBI Taxonomy" id="3917"/>
    <lineage>
        <taxon>Eukaryota</taxon>
        <taxon>Viridiplantae</taxon>
        <taxon>Streptophyta</taxon>
        <taxon>Embryophyta</taxon>
        <taxon>Tracheophyta</taxon>
        <taxon>Spermatophyta</taxon>
        <taxon>Magnoliopsida</taxon>
        <taxon>eudicotyledons</taxon>
        <taxon>Gunneridae</taxon>
        <taxon>Pentapetalae</taxon>
        <taxon>rosids</taxon>
        <taxon>fabids</taxon>
        <taxon>Fabales</taxon>
        <taxon>Fabaceae</taxon>
        <taxon>Papilionoideae</taxon>
        <taxon>50 kb inversion clade</taxon>
        <taxon>NPAAA clade</taxon>
        <taxon>indigoferoid/millettioid clade</taxon>
        <taxon>Phaseoleae</taxon>
        <taxon>Vigna</taxon>
    </lineage>
</organism>
<evidence type="ECO:0000313" key="2">
    <source>
        <dbReference type="EMBL" id="QCE01965.1"/>
    </source>
</evidence>
<name>A0A4D6MKE9_VIGUN</name>
<feature type="compositionally biased region" description="Pro residues" evidence="1">
    <location>
        <begin position="51"/>
        <end position="66"/>
    </location>
</feature>
<dbReference type="Proteomes" id="UP000501690">
    <property type="component" value="Linkage Group LG7"/>
</dbReference>
<dbReference type="AlphaFoldDB" id="A0A4D6MKE9"/>
<proteinExistence type="predicted"/>
<evidence type="ECO:0000256" key="1">
    <source>
        <dbReference type="SAM" id="MobiDB-lite"/>
    </source>
</evidence>
<keyword evidence="4" id="KW-1185">Reference proteome</keyword>
<reference evidence="3 4" key="1">
    <citation type="submission" date="2019-04" db="EMBL/GenBank/DDBJ databases">
        <title>An improved genome assembly and genetic linkage map for asparagus bean, Vigna unguiculata ssp. sesquipedialis.</title>
        <authorList>
            <person name="Xia Q."/>
            <person name="Zhang R."/>
            <person name="Dong Y."/>
        </authorList>
    </citation>
    <scope>NUCLEOTIDE SEQUENCE [LARGE SCALE GENOMIC DNA]</scope>
    <source>
        <tissue evidence="3">Leaf</tissue>
    </source>
</reference>
<dbReference type="EMBL" id="CP039351">
    <property type="protein sequence ID" value="QCE01966.1"/>
    <property type="molecule type" value="Genomic_DNA"/>
</dbReference>
<accession>A0A4D6MKE9</accession>
<gene>
    <name evidence="2" type="ORF">DEO72_LG7g3266</name>
    <name evidence="3" type="ORF">DEO72_LG7g3267</name>
</gene>
<sequence length="111" mass="12196">MFFLFPSRNTQCKIQSLPEIEIVSDTLQTPNSASSTNRRQQCILHPLKPTAAPPSPKPTVPPPPSKPTTCLPPSKPAVIVGSMDFQNVLHEGSSKVASNLINMEDEEYFHI</sequence>
<dbReference type="EMBL" id="CP039351">
    <property type="protein sequence ID" value="QCE01965.1"/>
    <property type="molecule type" value="Genomic_DNA"/>
</dbReference>
<evidence type="ECO:0000313" key="3">
    <source>
        <dbReference type="EMBL" id="QCE01966.1"/>
    </source>
</evidence>
<evidence type="ECO:0000313" key="4">
    <source>
        <dbReference type="Proteomes" id="UP000501690"/>
    </source>
</evidence>
<protein>
    <submittedName>
        <fullName evidence="3">Uncharacterized protein</fullName>
    </submittedName>
</protein>